<evidence type="ECO:0000313" key="2">
    <source>
        <dbReference type="EMBL" id="MFA0813319.1"/>
    </source>
</evidence>
<dbReference type="Gene3D" id="3.20.20.140">
    <property type="entry name" value="Metal-dependent hydrolases"/>
    <property type="match status" value="1"/>
</dbReference>
<dbReference type="InterPro" id="IPR050378">
    <property type="entry name" value="Metallo-dep_Hydrolases_sf"/>
</dbReference>
<comment type="caution">
    <text evidence="2">The sequence shown here is derived from an EMBL/GenBank/DDBJ whole genome shotgun (WGS) entry which is preliminary data.</text>
</comment>
<dbReference type="Proteomes" id="UP001569428">
    <property type="component" value="Unassembled WGS sequence"/>
</dbReference>
<reference evidence="2 3" key="1">
    <citation type="submission" date="2024-08" db="EMBL/GenBank/DDBJ databases">
        <authorList>
            <person name="Ishaq N."/>
        </authorList>
    </citation>
    <scope>NUCLEOTIDE SEQUENCE [LARGE SCALE GENOMIC DNA]</scope>
    <source>
        <strain evidence="2 3">DSM 18651</strain>
    </source>
</reference>
<protein>
    <submittedName>
        <fullName evidence="2">Amidohydrolase family protein</fullName>
    </submittedName>
</protein>
<organism evidence="2 3">
    <name type="scientific">Microbulbifer epialgicus</name>
    <dbReference type="NCBI Taxonomy" id="393907"/>
    <lineage>
        <taxon>Bacteria</taxon>
        <taxon>Pseudomonadati</taxon>
        <taxon>Pseudomonadota</taxon>
        <taxon>Gammaproteobacteria</taxon>
        <taxon>Cellvibrionales</taxon>
        <taxon>Microbulbiferaceae</taxon>
        <taxon>Microbulbifer</taxon>
    </lineage>
</organism>
<dbReference type="EMBL" id="JBGMEK010000085">
    <property type="protein sequence ID" value="MFA0813319.1"/>
    <property type="molecule type" value="Genomic_DNA"/>
</dbReference>
<dbReference type="RefSeq" id="WP_371841128.1">
    <property type="nucleotide sequence ID" value="NZ_JBGMEK010000085.1"/>
</dbReference>
<dbReference type="Pfam" id="PF07969">
    <property type="entry name" value="Amidohydro_3"/>
    <property type="match status" value="1"/>
</dbReference>
<evidence type="ECO:0000313" key="3">
    <source>
        <dbReference type="Proteomes" id="UP001569428"/>
    </source>
</evidence>
<dbReference type="SUPFAM" id="SSF51338">
    <property type="entry name" value="Composite domain of metallo-dependent hydrolases"/>
    <property type="match status" value="1"/>
</dbReference>
<dbReference type="Gene3D" id="2.30.40.10">
    <property type="entry name" value="Urease, subunit C, domain 1"/>
    <property type="match status" value="1"/>
</dbReference>
<proteinExistence type="predicted"/>
<dbReference type="InterPro" id="IPR032466">
    <property type="entry name" value="Metal_Hydrolase"/>
</dbReference>
<keyword evidence="3" id="KW-1185">Reference proteome</keyword>
<dbReference type="SUPFAM" id="SSF51556">
    <property type="entry name" value="Metallo-dependent hydrolases"/>
    <property type="match status" value="1"/>
</dbReference>
<feature type="domain" description="Amidohydrolase 3" evidence="1">
    <location>
        <begin position="79"/>
        <end position="519"/>
    </location>
</feature>
<dbReference type="InterPro" id="IPR023100">
    <property type="entry name" value="D-aminoacylase_insert_dom_sf"/>
</dbReference>
<gene>
    <name evidence="2" type="ORF">ACCI49_20670</name>
</gene>
<name>A0ABV4P5T1_9GAMM</name>
<dbReference type="PANTHER" id="PTHR11647">
    <property type="entry name" value="HYDRANTOINASE/DIHYDROPYRIMIDINASE FAMILY MEMBER"/>
    <property type="match status" value="1"/>
</dbReference>
<accession>A0ABV4P5T1</accession>
<dbReference type="InterPro" id="IPR013108">
    <property type="entry name" value="Amidohydro_3"/>
</dbReference>
<evidence type="ECO:0000259" key="1">
    <source>
        <dbReference type="Pfam" id="PF07969"/>
    </source>
</evidence>
<dbReference type="PANTHER" id="PTHR11647:SF1">
    <property type="entry name" value="COLLAPSIN RESPONSE MEDIATOR PROTEIN"/>
    <property type="match status" value="1"/>
</dbReference>
<dbReference type="Gene3D" id="3.30.1490.130">
    <property type="entry name" value="D-aminoacylase. Domain 3"/>
    <property type="match status" value="1"/>
</dbReference>
<sequence length="761" mass="84774">MKILINFLIKYLFVSLLFFYSVVAFSQKDKVEKLDVLILDGKVIDGSGNPWMRQDIGVVDDKIVFMGNADNLKREAKLIINAEGLYVTPGFIDMHSHADLNDPQGKKMLPQIYQGVTSVIVGVDGFGKNDVLEQYETAQDGVEKASKTGVNVGTYVGFNQARISVMGMSDEPANDTELAKVSQYLEKGVQQGAFGVSTGLFYRPASYASTKEVIESLSFLKKYKAIYDTHDRDLGAALNGVGYDASVAEAIKIGDAIDAKIIFSHFTPQGKHNAGRAQAGVDLINKARADGIQVFAAQHPYTATQSSLLAYTIPNWALAGGLPSLFERLKDDNIRQRLQSEHKQMLDIRGGPEKLFFVDNNQKLNGKTLAEVSKDLNLSSLDAVLHIAKEQKDAAVMNLELYDMNNIRLLATQEWMMTSSDGGSHASPGRRAHPRTFGAFAKKIRQFVVDESLISLPFLIRGMTALPASFLGLKKRGRLAPGYYADIAIFDLDRVKDRATYEDPQRYADGFVHVLVNGKLALHHGEIENTGLGKILLRHQSLVSEMPITQQVKGKILNAFGGESILQNIESLTSTLLLSANNKPSRSKVQYLNFSDESVAEYSHEKNMTYFATQDQLEIYQDGKFVEIDSSAYTDVNNKSRLLNGLWLNFLYFLRNPLMEVQGPFDIPAHRNESWWKLSVGEKKTPLIGIDTSSGRIKKVLFEDGVYVEEFDYKKLDSGIIWPHQFNIVNKGKVQLNGQYSALDINAEPKFEVIPSWFPTF</sequence>
<dbReference type="InterPro" id="IPR011059">
    <property type="entry name" value="Metal-dep_hydrolase_composite"/>
</dbReference>